<dbReference type="CDD" id="cd00064">
    <property type="entry name" value="FU"/>
    <property type="match status" value="4"/>
</dbReference>
<dbReference type="InterPro" id="IPR009030">
    <property type="entry name" value="Growth_fac_rcpt_cys_sf"/>
</dbReference>
<feature type="transmembrane region" description="Helical" evidence="1">
    <location>
        <begin position="808"/>
        <end position="832"/>
    </location>
</feature>
<evidence type="ECO:0000256" key="1">
    <source>
        <dbReference type="SAM" id="Phobius"/>
    </source>
</evidence>
<comment type="caution">
    <text evidence="3">The sequence shown here is derived from an EMBL/GenBank/DDBJ whole genome shotgun (WGS) entry which is preliminary data.</text>
</comment>
<keyword evidence="1" id="KW-0812">Transmembrane</keyword>
<dbReference type="InterPro" id="IPR013320">
    <property type="entry name" value="ConA-like_dom_sf"/>
</dbReference>
<sequence length="1136" mass="124169">MIIALAIISSILPCADSNFIFFYQLFQGIGEVLSDFGLDQHHAVNGFTAEVENDSNCIFTDRGGYFDGSTLITPPDNSVVQNPLSIPTSFTFEFWIMIISDGIIFSRYDSSNNILIKISVLSGSMSFWAYTSDQSFPAAGNNGPNYPVTYNEWHFIVATVNFDGSTAVETLYIENNNNSASFPGSYTIDGLAYGTNIGCDPTCGAGFTGYIYYFIFKNMAESLTDFQNSWSISCSGCTYCRPSQPCMSTCTNPRYPDSCSAQCNCANNAIASCSDSNINSCQMCDSSCSRTCSGTTSNDCQDIKATYCQGIHPYSPIQKTCLWNVVCPNHCYYCEVDPTCIQCDFGYFVDNTGNCIQCDSSCNGCSGSATHCLSCSTPGYSPSTSNGACQCTTSEYEISSSPLVCGSCHSSCSTCAGSGNNNCYTCADSAIIPVSTPGSCSCPSNKYIAQKATLLCKDCDSSCLTCSGPSSSDCLTCSNSIVLASTPSSCTCSSGEYISIKNPKTCSPCHSSCATCSGGFITDCLSCASSVVMSSSPGQCICAQNQYKSQDSPLVCTDCHPSCSSCSGPLSTDCTSCLDSSRVVASNPGYCDCDASHYIVSKSPFICGDCGGDCYSCFGSAENNCLTCKNSLITPSADGYCKCKDNEYIVSMTNLQCGACDLSCSSCVGPGPDQCLTCKDSSVTLKVQPSSCSESSNESSNKSENDLKEYAKASGYLVSAGLIASGFLISVIEGKTGTLWTYVNIVQLLAFIPLQNIDIPENLYEFWKAFLSYTMMPSLGKLFYGEDGADDVKPYSNWVKYGYKGSSFLVNGGGMFLIALVVTLLWTIVYSLKCYSNEKVQKIIIPLLSKFKYNAFIRLWLEIYILLMAANIVGINNLLFSSPSAFIDSILSIFILILSVLLQIIFFIIIYTNRFKAYRKSKKITAKYGSLFEEFRFNNRYIELLYYPFFLLRRFILVINLYNSSRIPLLQWLLNLFYSILATLFLFKYCHFKDKENHWINLAGEFLVAVSFLLTGPYIYDIPYILDNAIQITVICLTFSYLLASYYFLMVKIYATIKTKLEKKSSAAVIPEVVRINASELTVIPESTRINAPEFGDFQIRVSQKELLALKNTAYNSNDTILSQKDEQKVSDLDHI</sequence>
<keyword evidence="2" id="KW-0732">Signal</keyword>
<feature type="signal peptide" evidence="2">
    <location>
        <begin position="1"/>
        <end position="17"/>
    </location>
</feature>
<dbReference type="Proteomes" id="UP001162131">
    <property type="component" value="Unassembled WGS sequence"/>
</dbReference>
<keyword evidence="1" id="KW-0472">Membrane</keyword>
<name>A0AAU9IZP7_9CILI</name>
<feature type="transmembrane region" description="Helical" evidence="1">
    <location>
        <begin position="999"/>
        <end position="1020"/>
    </location>
</feature>
<protein>
    <recommendedName>
        <fullName evidence="5">TNFR-Cys domain-containing protein</fullName>
    </recommendedName>
</protein>
<evidence type="ECO:0000313" key="4">
    <source>
        <dbReference type="Proteomes" id="UP001162131"/>
    </source>
</evidence>
<evidence type="ECO:0008006" key="5">
    <source>
        <dbReference type="Google" id="ProtNLM"/>
    </source>
</evidence>
<feature type="transmembrane region" description="Helical" evidence="1">
    <location>
        <begin position="886"/>
        <end position="912"/>
    </location>
</feature>
<keyword evidence="4" id="KW-1185">Reference proteome</keyword>
<dbReference type="SMART" id="SM00261">
    <property type="entry name" value="FU"/>
    <property type="match status" value="7"/>
</dbReference>
<dbReference type="InterPro" id="IPR006212">
    <property type="entry name" value="Furin_repeat"/>
</dbReference>
<dbReference type="Gene3D" id="2.10.220.10">
    <property type="entry name" value="Hormone Receptor, Insulin-like Growth Factor Receptor 1, Chain A, domain 2"/>
    <property type="match status" value="3"/>
</dbReference>
<dbReference type="AlphaFoldDB" id="A0AAU9IZP7"/>
<dbReference type="SUPFAM" id="SSF57184">
    <property type="entry name" value="Growth factor receptor domain"/>
    <property type="match status" value="4"/>
</dbReference>
<evidence type="ECO:0000313" key="3">
    <source>
        <dbReference type="EMBL" id="CAG9319083.1"/>
    </source>
</evidence>
<dbReference type="EMBL" id="CAJZBQ010000021">
    <property type="protein sequence ID" value="CAG9319083.1"/>
    <property type="molecule type" value="Genomic_DNA"/>
</dbReference>
<reference evidence="3" key="1">
    <citation type="submission" date="2021-09" db="EMBL/GenBank/DDBJ databases">
        <authorList>
            <consortium name="AG Swart"/>
            <person name="Singh M."/>
            <person name="Singh A."/>
            <person name="Seah K."/>
            <person name="Emmerich C."/>
        </authorList>
    </citation>
    <scope>NUCLEOTIDE SEQUENCE</scope>
    <source>
        <strain evidence="3">ATCC30299</strain>
    </source>
</reference>
<dbReference type="PANTHER" id="PTHR15332:SF175">
    <property type="entry name" value="PROPROTEIN CONVERTASE SUBTILISIN_KEXIN TYPE 5-LIKE"/>
    <property type="match status" value="1"/>
</dbReference>
<feature type="transmembrane region" description="Helical" evidence="1">
    <location>
        <begin position="859"/>
        <end position="880"/>
    </location>
</feature>
<feature type="transmembrane region" description="Helical" evidence="1">
    <location>
        <begin position="1032"/>
        <end position="1055"/>
    </location>
</feature>
<evidence type="ECO:0000256" key="2">
    <source>
        <dbReference type="SAM" id="SignalP"/>
    </source>
</evidence>
<dbReference type="PANTHER" id="PTHR15332">
    <property type="entry name" value="PROPROTEIN CONVERTASE SUBTILISIN_KEXIN TYPE 5-LIKE"/>
    <property type="match status" value="1"/>
</dbReference>
<feature type="chain" id="PRO_5043515899" description="TNFR-Cys domain-containing protein" evidence="2">
    <location>
        <begin position="18"/>
        <end position="1136"/>
    </location>
</feature>
<feature type="transmembrane region" description="Helical" evidence="1">
    <location>
        <begin position="944"/>
        <end position="963"/>
    </location>
</feature>
<dbReference type="SUPFAM" id="SSF49899">
    <property type="entry name" value="Concanavalin A-like lectins/glucanases"/>
    <property type="match status" value="1"/>
</dbReference>
<keyword evidence="1" id="KW-1133">Transmembrane helix</keyword>
<accession>A0AAU9IZP7</accession>
<gene>
    <name evidence="3" type="ORF">BSTOLATCC_MIC22433</name>
</gene>
<dbReference type="Gene3D" id="2.60.120.200">
    <property type="match status" value="1"/>
</dbReference>
<feature type="transmembrane region" description="Helical" evidence="1">
    <location>
        <begin position="969"/>
        <end position="987"/>
    </location>
</feature>
<proteinExistence type="predicted"/>
<organism evidence="3 4">
    <name type="scientific">Blepharisma stoltei</name>
    <dbReference type="NCBI Taxonomy" id="1481888"/>
    <lineage>
        <taxon>Eukaryota</taxon>
        <taxon>Sar</taxon>
        <taxon>Alveolata</taxon>
        <taxon>Ciliophora</taxon>
        <taxon>Postciliodesmatophora</taxon>
        <taxon>Heterotrichea</taxon>
        <taxon>Heterotrichida</taxon>
        <taxon>Blepharismidae</taxon>
        <taxon>Blepharisma</taxon>
    </lineage>
</organism>